<evidence type="ECO:0000313" key="2">
    <source>
        <dbReference type="EMBL" id="JAC05803.1"/>
    </source>
</evidence>
<evidence type="ECO:0000256" key="1">
    <source>
        <dbReference type="SAM" id="MobiDB-lite"/>
    </source>
</evidence>
<feature type="compositionally biased region" description="Pro residues" evidence="1">
    <location>
        <begin position="1"/>
        <end position="20"/>
    </location>
</feature>
<organism evidence="2">
    <name type="scientific">Ceratitis capitata</name>
    <name type="common">Mediterranean fruit fly</name>
    <name type="synonym">Tephritis capitata</name>
    <dbReference type="NCBI Taxonomy" id="7213"/>
    <lineage>
        <taxon>Eukaryota</taxon>
        <taxon>Metazoa</taxon>
        <taxon>Ecdysozoa</taxon>
        <taxon>Arthropoda</taxon>
        <taxon>Hexapoda</taxon>
        <taxon>Insecta</taxon>
        <taxon>Pterygota</taxon>
        <taxon>Neoptera</taxon>
        <taxon>Endopterygota</taxon>
        <taxon>Diptera</taxon>
        <taxon>Brachycera</taxon>
        <taxon>Muscomorpha</taxon>
        <taxon>Tephritoidea</taxon>
        <taxon>Tephritidae</taxon>
        <taxon>Ceratitis</taxon>
        <taxon>Ceratitis</taxon>
    </lineage>
</organism>
<protein>
    <submittedName>
        <fullName evidence="2">Uncharacterized protein</fullName>
    </submittedName>
</protein>
<sequence length="112" mass="11957">MPTPTPTPTPPPPIPMPASPIPELRAHAAAPLTLIPPIAPAAALHIPTIPVLEADGGEAIDVAADAEEEDNDEDDDIDKDMDDVGVKASLDSVWLVFFFCGSTRTRRRRRAN</sequence>
<proteinExistence type="evidence at transcript level"/>
<reference evidence="2" key="1">
    <citation type="submission" date="2013-07" db="EMBL/GenBank/DDBJ databases">
        <authorList>
            <person name="Geib S."/>
        </authorList>
    </citation>
    <scope>NUCLEOTIDE SEQUENCE</scope>
</reference>
<reference evidence="2" key="2">
    <citation type="journal article" date="2014" name="BMC Genomics">
        <title>A genomic perspective to assessing quality of mass-reared SIT flies used in Mediterranean fruit fly (Ceratitis capitata) eradication in California.</title>
        <authorList>
            <person name="Calla B."/>
            <person name="Hall B."/>
            <person name="Hou S."/>
            <person name="Geib S.M."/>
        </authorList>
    </citation>
    <scope>NUCLEOTIDE SEQUENCE</scope>
</reference>
<dbReference type="AlphaFoldDB" id="W8C1V6"/>
<accession>W8C1V6</accession>
<name>W8C1V6_CERCA</name>
<feature type="region of interest" description="Disordered" evidence="1">
    <location>
        <begin position="1"/>
        <end position="22"/>
    </location>
</feature>
<dbReference type="EMBL" id="GAMC01000753">
    <property type="protein sequence ID" value="JAC05803.1"/>
    <property type="molecule type" value="mRNA"/>
</dbReference>